<gene>
    <name evidence="2" type="ORF">WS72_22340</name>
</gene>
<sequence>MQEHVDGAVGRSAPVIETVRLILSGHRLDDFDSSRALWADPDVTRLIREEPYTMEECWFRLLRYVGHWRLLGFGYWTVHEKQTGRFIGELGFADAKRDIVPALDNVPELGGALSPAAWGTGVAREALYAVLDWADEHLAARRTVCLIGPENRFCIRLAGEFGYREIAATEYKGQPILLFERPACEPRNRNDRPTIAVSDRDRPA</sequence>
<feature type="domain" description="N-acetyltransferase" evidence="1">
    <location>
        <begin position="20"/>
        <end position="163"/>
    </location>
</feature>
<dbReference type="Proteomes" id="UP000070255">
    <property type="component" value="Unassembled WGS sequence"/>
</dbReference>
<dbReference type="InterPro" id="IPR051531">
    <property type="entry name" value="N-acetyltransferase"/>
</dbReference>
<dbReference type="Gene3D" id="3.40.630.30">
    <property type="match status" value="1"/>
</dbReference>
<dbReference type="InterPro" id="IPR000182">
    <property type="entry name" value="GNAT_dom"/>
</dbReference>
<organism evidence="2 3">
    <name type="scientific">Burkholderia savannae</name>
    <dbReference type="NCBI Taxonomy" id="1637837"/>
    <lineage>
        <taxon>Bacteria</taxon>
        <taxon>Pseudomonadati</taxon>
        <taxon>Pseudomonadota</taxon>
        <taxon>Betaproteobacteria</taxon>
        <taxon>Burkholderiales</taxon>
        <taxon>Burkholderiaceae</taxon>
        <taxon>Burkholderia</taxon>
        <taxon>pseudomallei group</taxon>
    </lineage>
</organism>
<dbReference type="InterPro" id="IPR016181">
    <property type="entry name" value="Acyl_CoA_acyltransferase"/>
</dbReference>
<dbReference type="PANTHER" id="PTHR43792">
    <property type="entry name" value="GNAT FAMILY, PUTATIVE (AFU_ORTHOLOGUE AFUA_3G00765)-RELATED-RELATED"/>
    <property type="match status" value="1"/>
</dbReference>
<dbReference type="SUPFAM" id="SSF55729">
    <property type="entry name" value="Acyl-CoA N-acyltransferases (Nat)"/>
    <property type="match status" value="1"/>
</dbReference>
<evidence type="ECO:0000313" key="2">
    <source>
        <dbReference type="EMBL" id="KWZ37696.1"/>
    </source>
</evidence>
<keyword evidence="3" id="KW-1185">Reference proteome</keyword>
<dbReference type="PANTHER" id="PTHR43792:SF16">
    <property type="entry name" value="N-ACETYLTRANSFERASE DOMAIN-CONTAINING PROTEIN"/>
    <property type="match status" value="1"/>
</dbReference>
<name>A0ABR5T3Q4_9BURK</name>
<dbReference type="Pfam" id="PF13302">
    <property type="entry name" value="Acetyltransf_3"/>
    <property type="match status" value="1"/>
</dbReference>
<protein>
    <submittedName>
        <fullName evidence="2">GNAT family acetyltransferase</fullName>
    </submittedName>
</protein>
<proteinExistence type="predicted"/>
<reference evidence="2 3" key="1">
    <citation type="submission" date="2015-11" db="EMBL/GenBank/DDBJ databases">
        <authorList>
            <person name="Sahl J."/>
            <person name="Wagner D."/>
            <person name="Keim P."/>
        </authorList>
    </citation>
    <scope>NUCLEOTIDE SEQUENCE [LARGE SCALE GENOMIC DNA]</scope>
    <source>
        <strain evidence="2 3">BDU18</strain>
    </source>
</reference>
<accession>A0ABR5T3Q4</accession>
<dbReference type="RefSeq" id="WP_038743391.1">
    <property type="nucleotide sequence ID" value="NZ_CP013418.1"/>
</dbReference>
<comment type="caution">
    <text evidence="2">The sequence shown here is derived from an EMBL/GenBank/DDBJ whole genome shotgun (WGS) entry which is preliminary data.</text>
</comment>
<evidence type="ECO:0000259" key="1">
    <source>
        <dbReference type="Pfam" id="PF13302"/>
    </source>
</evidence>
<evidence type="ECO:0000313" key="3">
    <source>
        <dbReference type="Proteomes" id="UP000070255"/>
    </source>
</evidence>
<dbReference type="EMBL" id="LNJQ01000004">
    <property type="protein sequence ID" value="KWZ37696.1"/>
    <property type="molecule type" value="Genomic_DNA"/>
</dbReference>